<dbReference type="CDD" id="cd03784">
    <property type="entry name" value="GT1_Gtf-like"/>
    <property type="match status" value="1"/>
</dbReference>
<protein>
    <recommendedName>
        <fullName evidence="5">Glycosyltransferase</fullName>
        <ecNumber evidence="5">2.4.1.-</ecNumber>
    </recommendedName>
</protein>
<dbReference type="FunFam" id="3.40.50.2000:FF:000060">
    <property type="entry name" value="Glycosyltransferase"/>
    <property type="match status" value="1"/>
</dbReference>
<reference evidence="6" key="1">
    <citation type="submission" date="2021-08" db="EMBL/GenBank/DDBJ databases">
        <title>WGS assembly of Ceratopteris richardii.</title>
        <authorList>
            <person name="Marchant D.B."/>
            <person name="Chen G."/>
            <person name="Jenkins J."/>
            <person name="Shu S."/>
            <person name="Leebens-Mack J."/>
            <person name="Grimwood J."/>
            <person name="Schmutz J."/>
            <person name="Soltis P."/>
            <person name="Soltis D."/>
            <person name="Chen Z.-H."/>
        </authorList>
    </citation>
    <scope>NUCLEOTIDE SEQUENCE</scope>
    <source>
        <strain evidence="6">Whitten #5841</strain>
        <tissue evidence="6">Leaf</tissue>
    </source>
</reference>
<dbReference type="Pfam" id="PF00201">
    <property type="entry name" value="UDPGT"/>
    <property type="match status" value="1"/>
</dbReference>
<dbReference type="GO" id="GO:0080043">
    <property type="term" value="F:quercetin 3-O-glucosyltransferase activity"/>
    <property type="evidence" value="ECO:0007669"/>
    <property type="project" value="TreeGrafter"/>
</dbReference>
<accession>A0A8T2U7A1</accession>
<comment type="similarity">
    <text evidence="1 4">Belongs to the UDP-glycosyltransferase family.</text>
</comment>
<dbReference type="Proteomes" id="UP000825935">
    <property type="component" value="Chromosome 8"/>
</dbReference>
<proteinExistence type="inferred from homology"/>
<evidence type="ECO:0000313" key="7">
    <source>
        <dbReference type="Proteomes" id="UP000825935"/>
    </source>
</evidence>
<keyword evidence="7" id="KW-1185">Reference proteome</keyword>
<comment type="caution">
    <text evidence="6">The sequence shown here is derived from an EMBL/GenBank/DDBJ whole genome shotgun (WGS) entry which is preliminary data.</text>
</comment>
<dbReference type="AlphaFoldDB" id="A0A8T2U7A1"/>
<name>A0A8T2U7A1_CERRI</name>
<dbReference type="OrthoDB" id="5835829at2759"/>
<sequence>MSTVIKEQDKLPQQLDRFHALVVPCPLQGHINPMLLFSKALVSRHGFTITFVTNRNMFIHIRQRHPELAAYENLHLQWVEDGLPPDFYVNIDSQWPQFLQACINMQAPLKVLMGRLNRSETALPPVSCVIYGSFFPWAYFAARELRIPAVFFWTQSLAVFSIYYHRHLLVKNGFFPYKRISPDATEEDCDLISYIPGVSPLPYSSFPGFFHVDGPSHPAFQLIEQQFATVTECKAVIFNSFYELEKETFHALQTEHLNTFVVGPVLPSLKYFNNIIQDEENLMKGAGISNADSVSENEGFECLRWLDKQEKQSVLYISFGTLIDPSVDDVEAIALALKAAKQPFLWVLRQKQSKSDLSEILGNIFLEERWDHGLIVAWAPQLKVLGHQAVGAFLTHCGWNSTLESLSTGVPMIPFPDKTDQPTNCNYVVDRWKVGIALKRNSNRKLEPSQVEAVVHKVLWEEDGQEMRSRACKLQHAARNALEEDCGLSVLDIKKFVQAVRGS</sequence>
<dbReference type="InterPro" id="IPR002213">
    <property type="entry name" value="UDP_glucos_trans"/>
</dbReference>
<dbReference type="InterPro" id="IPR035595">
    <property type="entry name" value="UDP_glycos_trans_CS"/>
</dbReference>
<dbReference type="SUPFAM" id="SSF53756">
    <property type="entry name" value="UDP-Glycosyltransferase/glycogen phosphorylase"/>
    <property type="match status" value="1"/>
</dbReference>
<organism evidence="6 7">
    <name type="scientific">Ceratopteris richardii</name>
    <name type="common">Triangle waterfern</name>
    <dbReference type="NCBI Taxonomy" id="49495"/>
    <lineage>
        <taxon>Eukaryota</taxon>
        <taxon>Viridiplantae</taxon>
        <taxon>Streptophyta</taxon>
        <taxon>Embryophyta</taxon>
        <taxon>Tracheophyta</taxon>
        <taxon>Polypodiopsida</taxon>
        <taxon>Polypodiidae</taxon>
        <taxon>Polypodiales</taxon>
        <taxon>Pteridineae</taxon>
        <taxon>Pteridaceae</taxon>
        <taxon>Parkerioideae</taxon>
        <taxon>Ceratopteris</taxon>
    </lineage>
</organism>
<keyword evidence="2 4" id="KW-0328">Glycosyltransferase</keyword>
<evidence type="ECO:0000256" key="3">
    <source>
        <dbReference type="ARBA" id="ARBA00022679"/>
    </source>
</evidence>
<evidence type="ECO:0000256" key="2">
    <source>
        <dbReference type="ARBA" id="ARBA00022676"/>
    </source>
</evidence>
<dbReference type="PANTHER" id="PTHR11926:SF1494">
    <property type="entry name" value="FLAVONOL 3-O-GLUCOSYLTRANSFERASE UGT76E12-RELATED"/>
    <property type="match status" value="1"/>
</dbReference>
<evidence type="ECO:0000256" key="4">
    <source>
        <dbReference type="RuleBase" id="RU003718"/>
    </source>
</evidence>
<evidence type="ECO:0000256" key="1">
    <source>
        <dbReference type="ARBA" id="ARBA00009995"/>
    </source>
</evidence>
<dbReference type="EC" id="2.4.1.-" evidence="5"/>
<evidence type="ECO:0000256" key="5">
    <source>
        <dbReference type="RuleBase" id="RU362057"/>
    </source>
</evidence>
<gene>
    <name evidence="6" type="ORF">KP509_08G039000</name>
</gene>
<dbReference type="GO" id="GO:0080044">
    <property type="term" value="F:quercetin 7-O-glucosyltransferase activity"/>
    <property type="evidence" value="ECO:0007669"/>
    <property type="project" value="TreeGrafter"/>
</dbReference>
<dbReference type="Gene3D" id="3.40.50.2000">
    <property type="entry name" value="Glycogen Phosphorylase B"/>
    <property type="match status" value="2"/>
</dbReference>
<dbReference type="PROSITE" id="PS00375">
    <property type="entry name" value="UDPGT"/>
    <property type="match status" value="1"/>
</dbReference>
<keyword evidence="3 4" id="KW-0808">Transferase</keyword>
<dbReference type="EMBL" id="CM035413">
    <property type="protein sequence ID" value="KAH7431242.1"/>
    <property type="molecule type" value="Genomic_DNA"/>
</dbReference>
<evidence type="ECO:0000313" key="6">
    <source>
        <dbReference type="EMBL" id="KAH7431242.1"/>
    </source>
</evidence>
<dbReference type="OMA" id="ENEGFEC"/>
<dbReference type="PANTHER" id="PTHR11926">
    <property type="entry name" value="GLUCOSYL/GLUCURONOSYL TRANSFERASES"/>
    <property type="match status" value="1"/>
</dbReference>